<dbReference type="EMBL" id="CP016076">
    <property type="protein sequence ID" value="APU13735.1"/>
    <property type="molecule type" value="Genomic_DNA"/>
</dbReference>
<keyword evidence="3" id="KW-1185">Reference proteome</keyword>
<feature type="compositionally biased region" description="Low complexity" evidence="1">
    <location>
        <begin position="236"/>
        <end position="246"/>
    </location>
</feature>
<feature type="region of interest" description="Disordered" evidence="1">
    <location>
        <begin position="1"/>
        <end position="86"/>
    </location>
</feature>
<evidence type="ECO:0000256" key="1">
    <source>
        <dbReference type="SAM" id="MobiDB-lite"/>
    </source>
</evidence>
<protein>
    <submittedName>
        <fullName evidence="2">Uncharacterized protein</fullName>
    </submittedName>
</protein>
<proteinExistence type="predicted"/>
<dbReference type="KEGG" id="acad:UA74_08345"/>
<organism evidence="2 3">
    <name type="scientific">Actinoalloteichus fjordicus</name>
    <dbReference type="NCBI Taxonomy" id="1612552"/>
    <lineage>
        <taxon>Bacteria</taxon>
        <taxon>Bacillati</taxon>
        <taxon>Actinomycetota</taxon>
        <taxon>Actinomycetes</taxon>
        <taxon>Pseudonocardiales</taxon>
        <taxon>Pseudonocardiaceae</taxon>
        <taxon>Actinoalloteichus</taxon>
    </lineage>
</organism>
<feature type="compositionally biased region" description="Basic residues" evidence="1">
    <location>
        <begin position="62"/>
        <end position="77"/>
    </location>
</feature>
<sequence>MTSSVTAFARGASRRTEAGRVTCSSRRAPDACLTGRVRQTGSTLRSGGRLPPAPGDLGRPGRLARGHRPRPSPRRLRTVPTSQEVPQHRAAGPLLAVSALSPRPVSFARGRAWLPVRETRPPPGRSGLSAPVAAGWCEPTAEANPAWIAVPGAGGLSCSGTPTHSAHGWCPASRGERQALDYGHLLAPCTSAAHRHCLARPLVRFGAAGSARASPVHVDGRSDPPPTGPTSRKDAAAGGTRPTAPAHVVVQNSAVM</sequence>
<feature type="region of interest" description="Disordered" evidence="1">
    <location>
        <begin position="210"/>
        <end position="246"/>
    </location>
</feature>
<reference evidence="3" key="1">
    <citation type="submission" date="2016-06" db="EMBL/GenBank/DDBJ databases">
        <title>Complete genome sequence of Actinoalloteichus fjordicus DSM 46855 (=ADI127-17), type strain of the new species Actinoalloteichus fjordicus.</title>
        <authorList>
            <person name="Ruckert C."/>
            <person name="Nouioui I."/>
            <person name="Willmese J."/>
            <person name="van Wezel G."/>
            <person name="Klenk H.-P."/>
            <person name="Kalinowski J."/>
            <person name="Zotchev S.B."/>
        </authorList>
    </citation>
    <scope>NUCLEOTIDE SEQUENCE [LARGE SCALE GENOMIC DNA]</scope>
    <source>
        <strain evidence="3">ADI127-7</strain>
    </source>
</reference>
<dbReference type="AlphaFoldDB" id="A0AAC9LC63"/>
<evidence type="ECO:0000313" key="3">
    <source>
        <dbReference type="Proteomes" id="UP000185511"/>
    </source>
</evidence>
<evidence type="ECO:0000313" key="2">
    <source>
        <dbReference type="EMBL" id="APU13735.1"/>
    </source>
</evidence>
<accession>A0AAC9LC63</accession>
<gene>
    <name evidence="2" type="ORF">UA74_08345</name>
</gene>
<name>A0AAC9LC63_9PSEU</name>
<dbReference type="Proteomes" id="UP000185511">
    <property type="component" value="Chromosome"/>
</dbReference>